<evidence type="ECO:0000256" key="1">
    <source>
        <dbReference type="ARBA" id="ARBA00023054"/>
    </source>
</evidence>
<dbReference type="GO" id="GO:0055028">
    <property type="term" value="C:cortical microtubule"/>
    <property type="evidence" value="ECO:0007669"/>
    <property type="project" value="TreeGrafter"/>
</dbReference>
<feature type="region of interest" description="Disordered" evidence="3">
    <location>
        <begin position="327"/>
        <end position="397"/>
    </location>
</feature>
<evidence type="ECO:0000313" key="6">
    <source>
        <dbReference type="EMBL" id="RZC08563.1"/>
    </source>
</evidence>
<dbReference type="PANTHER" id="PTHR31342">
    <property type="entry name" value="PROTEIN CHUP1, CHLOROPLASTIC"/>
    <property type="match status" value="1"/>
</dbReference>
<dbReference type="PANTHER" id="PTHR31342:SF35">
    <property type="entry name" value="PROTEIN CHUP1, CHLOROPLASTIC-LIKE"/>
    <property type="match status" value="1"/>
</dbReference>
<organism evidence="6 7">
    <name type="scientific">Glycine soja</name>
    <name type="common">Wild soybean</name>
    <dbReference type="NCBI Taxonomy" id="3848"/>
    <lineage>
        <taxon>Eukaryota</taxon>
        <taxon>Viridiplantae</taxon>
        <taxon>Streptophyta</taxon>
        <taxon>Embryophyta</taxon>
        <taxon>Tracheophyta</taxon>
        <taxon>Spermatophyta</taxon>
        <taxon>Magnoliopsida</taxon>
        <taxon>eudicotyledons</taxon>
        <taxon>Gunneridae</taxon>
        <taxon>Pentapetalae</taxon>
        <taxon>rosids</taxon>
        <taxon>fabids</taxon>
        <taxon>Fabales</taxon>
        <taxon>Fabaceae</taxon>
        <taxon>Papilionoideae</taxon>
        <taxon>50 kb inversion clade</taxon>
        <taxon>NPAAA clade</taxon>
        <taxon>indigoferoid/millettioid clade</taxon>
        <taxon>Phaseoleae</taxon>
        <taxon>Glycine</taxon>
        <taxon>Glycine subgen. Soja</taxon>
    </lineage>
</organism>
<comment type="caution">
    <text evidence="6">The sequence shown here is derived from an EMBL/GenBank/DDBJ whole genome shotgun (WGS) entry which is preliminary data.</text>
</comment>
<dbReference type="GO" id="GO:0072699">
    <property type="term" value="P:protein localization to cortical microtubule cytoskeleton"/>
    <property type="evidence" value="ECO:0007669"/>
    <property type="project" value="TreeGrafter"/>
</dbReference>
<reference evidence="6 7" key="1">
    <citation type="submission" date="2018-09" db="EMBL/GenBank/DDBJ databases">
        <title>A high-quality reference genome of wild soybean provides a powerful tool to mine soybean genomes.</title>
        <authorList>
            <person name="Xie M."/>
            <person name="Chung C.Y.L."/>
            <person name="Li M.-W."/>
            <person name="Wong F.-L."/>
            <person name="Chan T.-F."/>
            <person name="Lam H.-M."/>
        </authorList>
    </citation>
    <scope>NUCLEOTIDE SEQUENCE [LARGE SCALE GENOMIC DNA]</scope>
    <source>
        <strain evidence="7">cv. W05</strain>
        <tissue evidence="6">Hypocotyl of etiolated seedlings</tissue>
    </source>
</reference>
<keyword evidence="5" id="KW-0732">Signal</keyword>
<feature type="compositionally biased region" description="Low complexity" evidence="3">
    <location>
        <begin position="378"/>
        <end position="393"/>
    </location>
</feature>
<dbReference type="Gramene" id="XM_028381630.1">
    <property type="protein sequence ID" value="XP_028237431.1"/>
    <property type="gene ID" value="LOC114416674"/>
</dbReference>
<evidence type="ECO:0000256" key="5">
    <source>
        <dbReference type="SAM" id="SignalP"/>
    </source>
</evidence>
<dbReference type="AlphaFoldDB" id="A0A445KCV0"/>
<keyword evidence="7" id="KW-1185">Reference proteome</keyword>
<keyword evidence="4" id="KW-1133">Transmembrane helix</keyword>
<feature type="chain" id="PRO_5019353152" evidence="5">
    <location>
        <begin position="16"/>
        <end position="610"/>
    </location>
</feature>
<keyword evidence="1 2" id="KW-0175">Coiled coil</keyword>
<feature type="coiled-coil region" evidence="2">
    <location>
        <begin position="232"/>
        <end position="308"/>
    </location>
</feature>
<sequence>MIIKVSFIVAASIAALKISQTKTSSSTKRNGTLKCSGSDGSHLEQEFEERENSTVNANHVIQNEEKEIKFEMPQNLPTGEFKDLELLIDSEKMHNATKKEVLQNLVQNYKQREVNLERKLLKLNSLREEQSAIAQMQKQLEEKTETVEILKKTIGSLQSESEVFREKIREDLMLKKQLDIAKKMMNEMHRKKDVNASPVREQILMLQQQVAEFRKFNSSGGNAKGNKKLKDVQDMMVEVLELKRRNKELELEKRELVINLATAQARIRTEEEIGPRIKQEITGLRHVHEELSEQVERLQRNRFDMVQEVVYQRWLYTLLKFEVHDHQKQSRKASRRDSIRSQNSSKELCGKKHASISDLELESVSSNSTSNENDEIETNTFESSSSSQSSSGSTKLKRWRTTKDYSNKIWSKGRNFFIQPGPIQRFSMSMVESDVSKLESLITPKIKRVSFSDSVKLSTYEDMPETTTEDAIDDKGTKSEQIMELTSSVVNSINIDCIEKNEGAKNKIGHLGEVYSSVVSSTNIDSIEKNEGSKNKIGHSGEVYSSGVSSTNIDFIEKNEGAKNKIGHSDEVYSRNGTIARKDDRIKTILVQLVTFLFFLLILLACFRIK</sequence>
<name>A0A445KCV0_GLYSO</name>
<gene>
    <name evidence="6" type="ORF">D0Y65_015320</name>
</gene>
<feature type="compositionally biased region" description="Low complexity" evidence="3">
    <location>
        <begin position="362"/>
        <end position="371"/>
    </location>
</feature>
<keyword evidence="4" id="KW-0812">Transmembrane</keyword>
<dbReference type="InterPro" id="IPR040265">
    <property type="entry name" value="CHUP1/IPGA1-like"/>
</dbReference>
<evidence type="ECO:0000256" key="3">
    <source>
        <dbReference type="SAM" id="MobiDB-lite"/>
    </source>
</evidence>
<dbReference type="Proteomes" id="UP000289340">
    <property type="component" value="Chromosome 6"/>
</dbReference>
<proteinExistence type="predicted"/>
<protein>
    <submittedName>
        <fullName evidence="6">Protein CHUP1, chloroplastic</fullName>
    </submittedName>
</protein>
<evidence type="ECO:0000256" key="4">
    <source>
        <dbReference type="SAM" id="Phobius"/>
    </source>
</evidence>
<dbReference type="EMBL" id="QZWG01000006">
    <property type="protein sequence ID" value="RZC08563.1"/>
    <property type="molecule type" value="Genomic_DNA"/>
</dbReference>
<feature type="transmembrane region" description="Helical" evidence="4">
    <location>
        <begin position="589"/>
        <end position="607"/>
    </location>
</feature>
<accession>A0A445KCV0</accession>
<feature type="coiled-coil region" evidence="2">
    <location>
        <begin position="99"/>
        <end position="160"/>
    </location>
</feature>
<evidence type="ECO:0000256" key="2">
    <source>
        <dbReference type="SAM" id="Coils"/>
    </source>
</evidence>
<feature type="signal peptide" evidence="5">
    <location>
        <begin position="1"/>
        <end position="15"/>
    </location>
</feature>
<keyword evidence="4" id="KW-0472">Membrane</keyword>
<evidence type="ECO:0000313" key="7">
    <source>
        <dbReference type="Proteomes" id="UP000289340"/>
    </source>
</evidence>